<dbReference type="FunFam" id="2.60.40.420:FF:000036">
    <property type="entry name" value="L-ascorbate oxidase"/>
    <property type="match status" value="1"/>
</dbReference>
<dbReference type="InterPro" id="IPR011706">
    <property type="entry name" value="Cu-oxidase_C"/>
</dbReference>
<evidence type="ECO:0000259" key="9">
    <source>
        <dbReference type="Pfam" id="PF00394"/>
    </source>
</evidence>
<dbReference type="PANTHER" id="PTHR11709">
    <property type="entry name" value="MULTI-COPPER OXIDASE"/>
    <property type="match status" value="1"/>
</dbReference>
<dbReference type="CDD" id="cd13898">
    <property type="entry name" value="CuRO_3_Abr2_like"/>
    <property type="match status" value="1"/>
</dbReference>
<evidence type="ECO:0000256" key="1">
    <source>
        <dbReference type="ARBA" id="ARBA00010609"/>
    </source>
</evidence>
<reference evidence="12" key="1">
    <citation type="journal article" date="2021" name="Nat. Commun.">
        <title>Genetic determinants of endophytism in the Arabidopsis root mycobiome.</title>
        <authorList>
            <person name="Mesny F."/>
            <person name="Miyauchi S."/>
            <person name="Thiergart T."/>
            <person name="Pickel B."/>
            <person name="Atanasova L."/>
            <person name="Karlsson M."/>
            <person name="Huettel B."/>
            <person name="Barry K.W."/>
            <person name="Haridas S."/>
            <person name="Chen C."/>
            <person name="Bauer D."/>
            <person name="Andreopoulos W."/>
            <person name="Pangilinan J."/>
            <person name="LaButti K."/>
            <person name="Riley R."/>
            <person name="Lipzen A."/>
            <person name="Clum A."/>
            <person name="Drula E."/>
            <person name="Henrissat B."/>
            <person name="Kohler A."/>
            <person name="Grigoriev I.V."/>
            <person name="Martin F.M."/>
            <person name="Hacquard S."/>
        </authorList>
    </citation>
    <scope>NUCLEOTIDE SEQUENCE</scope>
    <source>
        <strain evidence="12">MPI-SDFR-AT-0117</strain>
    </source>
</reference>
<dbReference type="InterPro" id="IPR008972">
    <property type="entry name" value="Cupredoxin"/>
</dbReference>
<dbReference type="PROSITE" id="PS00079">
    <property type="entry name" value="MULTICOPPER_OXIDASE1"/>
    <property type="match status" value="1"/>
</dbReference>
<keyword evidence="3 8" id="KW-0732">Signal</keyword>
<evidence type="ECO:0000256" key="3">
    <source>
        <dbReference type="ARBA" id="ARBA00022729"/>
    </source>
</evidence>
<organism evidence="12 13">
    <name type="scientific">Plectosphaerella plurivora</name>
    <dbReference type="NCBI Taxonomy" id="936078"/>
    <lineage>
        <taxon>Eukaryota</taxon>
        <taxon>Fungi</taxon>
        <taxon>Dikarya</taxon>
        <taxon>Ascomycota</taxon>
        <taxon>Pezizomycotina</taxon>
        <taxon>Sordariomycetes</taxon>
        <taxon>Hypocreomycetidae</taxon>
        <taxon>Glomerellales</taxon>
        <taxon>Plectosphaerellaceae</taxon>
        <taxon>Plectosphaerella</taxon>
    </lineage>
</organism>
<protein>
    <submittedName>
        <fullName evidence="12">Multicopper oxidase</fullName>
    </submittedName>
</protein>
<keyword evidence="5" id="KW-0560">Oxidoreductase</keyword>
<dbReference type="Proteomes" id="UP000770015">
    <property type="component" value="Unassembled WGS sequence"/>
</dbReference>
<dbReference type="AlphaFoldDB" id="A0A9P8VBS6"/>
<keyword evidence="2" id="KW-0479">Metal-binding</keyword>
<keyword evidence="13" id="KW-1185">Reference proteome</keyword>
<dbReference type="EMBL" id="JAGSXJ010000012">
    <property type="protein sequence ID" value="KAH6686973.1"/>
    <property type="molecule type" value="Genomic_DNA"/>
</dbReference>
<evidence type="ECO:0000256" key="6">
    <source>
        <dbReference type="ARBA" id="ARBA00023008"/>
    </source>
</evidence>
<evidence type="ECO:0000256" key="8">
    <source>
        <dbReference type="SAM" id="SignalP"/>
    </source>
</evidence>
<dbReference type="SUPFAM" id="SSF49503">
    <property type="entry name" value="Cupredoxins"/>
    <property type="match status" value="3"/>
</dbReference>
<comment type="similarity">
    <text evidence="1">Belongs to the multicopper oxidase family.</text>
</comment>
<dbReference type="GO" id="GO:0016491">
    <property type="term" value="F:oxidoreductase activity"/>
    <property type="evidence" value="ECO:0007669"/>
    <property type="project" value="UniProtKB-KW"/>
</dbReference>
<dbReference type="InterPro" id="IPR033138">
    <property type="entry name" value="Cu_oxidase_CS"/>
</dbReference>
<feature type="signal peptide" evidence="8">
    <location>
        <begin position="1"/>
        <end position="17"/>
    </location>
</feature>
<dbReference type="CDD" id="cd13850">
    <property type="entry name" value="CuRO_1_Abr2_like"/>
    <property type="match status" value="1"/>
</dbReference>
<evidence type="ECO:0000256" key="5">
    <source>
        <dbReference type="ARBA" id="ARBA00023002"/>
    </source>
</evidence>
<comment type="caution">
    <text evidence="12">The sequence shown here is derived from an EMBL/GenBank/DDBJ whole genome shotgun (WGS) entry which is preliminary data.</text>
</comment>
<feature type="domain" description="Plastocyanin-like" evidence="9">
    <location>
        <begin position="303"/>
        <end position="354"/>
    </location>
</feature>
<dbReference type="InterPro" id="IPR045087">
    <property type="entry name" value="Cu-oxidase_fam"/>
</dbReference>
<dbReference type="PROSITE" id="PS00080">
    <property type="entry name" value="MULTICOPPER_OXIDASE2"/>
    <property type="match status" value="1"/>
</dbReference>
<proteinExistence type="inferred from homology"/>
<dbReference type="GO" id="GO:0005507">
    <property type="term" value="F:copper ion binding"/>
    <property type="evidence" value="ECO:0007669"/>
    <property type="project" value="InterPro"/>
</dbReference>
<dbReference type="Pfam" id="PF07731">
    <property type="entry name" value="Cu-oxidase_2"/>
    <property type="match status" value="1"/>
</dbReference>
<feature type="chain" id="PRO_5040202259" evidence="8">
    <location>
        <begin position="18"/>
        <end position="607"/>
    </location>
</feature>
<dbReference type="CDD" id="cd13876">
    <property type="entry name" value="CuRO_2_Abr2_like"/>
    <property type="match status" value="1"/>
</dbReference>
<dbReference type="InterPro" id="IPR001117">
    <property type="entry name" value="Cu-oxidase_2nd"/>
</dbReference>
<dbReference type="InterPro" id="IPR002355">
    <property type="entry name" value="Cu_oxidase_Cu_BS"/>
</dbReference>
<evidence type="ECO:0000313" key="12">
    <source>
        <dbReference type="EMBL" id="KAH6686973.1"/>
    </source>
</evidence>
<evidence type="ECO:0000259" key="10">
    <source>
        <dbReference type="Pfam" id="PF07731"/>
    </source>
</evidence>
<dbReference type="PANTHER" id="PTHR11709:SF488">
    <property type="entry name" value="LACCASE-RELATED"/>
    <property type="match status" value="1"/>
</dbReference>
<keyword evidence="7" id="KW-0325">Glycoprotein</keyword>
<dbReference type="Pfam" id="PF00394">
    <property type="entry name" value="Cu-oxidase"/>
    <property type="match status" value="1"/>
</dbReference>
<feature type="domain" description="Plastocyanin-like" evidence="10">
    <location>
        <begin position="465"/>
        <end position="581"/>
    </location>
</feature>
<evidence type="ECO:0000256" key="2">
    <source>
        <dbReference type="ARBA" id="ARBA00022723"/>
    </source>
</evidence>
<dbReference type="Pfam" id="PF07732">
    <property type="entry name" value="Cu-oxidase_3"/>
    <property type="match status" value="1"/>
</dbReference>
<accession>A0A9P8VBS6</accession>
<name>A0A9P8VBS6_9PEZI</name>
<evidence type="ECO:0000259" key="11">
    <source>
        <dbReference type="Pfam" id="PF07732"/>
    </source>
</evidence>
<dbReference type="Gene3D" id="2.60.40.420">
    <property type="entry name" value="Cupredoxins - blue copper proteins"/>
    <property type="match status" value="3"/>
</dbReference>
<gene>
    <name evidence="12" type="ORF">F5X68DRAFT_261944</name>
</gene>
<evidence type="ECO:0000256" key="7">
    <source>
        <dbReference type="ARBA" id="ARBA00023180"/>
    </source>
</evidence>
<dbReference type="InterPro" id="IPR011707">
    <property type="entry name" value="Cu-oxidase-like_N"/>
</dbReference>
<feature type="domain" description="Plastocyanin-like" evidence="11">
    <location>
        <begin position="28"/>
        <end position="141"/>
    </location>
</feature>
<dbReference type="OrthoDB" id="2121828at2759"/>
<keyword evidence="6" id="KW-0186">Copper</keyword>
<evidence type="ECO:0000256" key="4">
    <source>
        <dbReference type="ARBA" id="ARBA00022737"/>
    </source>
</evidence>
<evidence type="ECO:0000313" key="13">
    <source>
        <dbReference type="Proteomes" id="UP000770015"/>
    </source>
</evidence>
<sequence length="607" mass="66043">MLILPTVLGLLAWSVAAEKHAKVFNLTLTWETVAPNGVEREMIHVNGQFPGPTLELFEGDDVEVNVLNKLPFNTSVHYHGIEMLNTPWSDGVAGLTQRPISTGSTFTYKWKATQHGSHWYHAHLRGQVEDGLYGPIIIHPSRKRTDPFGLISSDGAAIHAMQRAAKKTKPIVLSDFRHMTSHEVEEVAFAANMELTCYDAILVNGKGSSQCRSPEEIAALLSPEQTMILGMVGLNMTDKACLPAEFISSGVGDLSKIPPDVFSGCQETTGGESVIEFETSRCDGDEHWIAFELIGALGFAPVMVSVDELSMWVYAVDGEYVLPQKVNAIPVTNGDRYSILVKVEKTGDFTLRAAGLGAPQIISGKATVSIRAKGQPDAPPPTEVAKPFILDNGAPTSPDVVIFAQPLAKPFPPSPIPKRADAFHHLTMRMLGTSLLWSINGTALLPADHEADVPLLFKPPPSEPGATGIFTKYGDWVDIVFETAVAPMPPHPMHKHGNKMYHIGAGAGHFEWASVNEAVDARPELFNLVDPPQRDTFVTPPAQEGVAWMAVRYHVTNPGPWLLHCHIQNHMTGGMTMVIYDGVDKWPTVPDEYLNIGGGEGAEECEK</sequence>
<keyword evidence="4" id="KW-0677">Repeat</keyword>